<dbReference type="Gene3D" id="3.40.50.2060">
    <property type="match status" value="1"/>
</dbReference>
<dbReference type="PANTHER" id="PTHR11679">
    <property type="entry name" value="VESICLE PROTEIN SORTING-ASSOCIATED"/>
    <property type="match status" value="1"/>
</dbReference>
<dbReference type="Gene3D" id="3.40.50.1910">
    <property type="match status" value="1"/>
</dbReference>
<comment type="similarity">
    <text evidence="1">Belongs to the STXBP/unc-18/SEC1 family.</text>
</comment>
<dbReference type="STRING" id="112498.A0A2D3UQZ8"/>
<dbReference type="InterPro" id="IPR043127">
    <property type="entry name" value="Sec-1-like_dom3a"/>
</dbReference>
<dbReference type="Gene3D" id="3.90.830.10">
    <property type="entry name" value="Syntaxin Binding Protein 1, Chain A, domain 2"/>
    <property type="match status" value="1"/>
</dbReference>
<evidence type="ECO:0000256" key="2">
    <source>
        <dbReference type="SAM" id="MobiDB-lite"/>
    </source>
</evidence>
<keyword evidence="4" id="KW-1185">Reference proteome</keyword>
<dbReference type="Proteomes" id="UP000225277">
    <property type="component" value="Unassembled WGS sequence"/>
</dbReference>
<gene>
    <name evidence="3" type="ORF">RCC_05283</name>
</gene>
<dbReference type="Pfam" id="PF00995">
    <property type="entry name" value="Sec1"/>
    <property type="match status" value="1"/>
</dbReference>
<dbReference type="RefSeq" id="XP_023626322.1">
    <property type="nucleotide sequence ID" value="XM_023770554.1"/>
</dbReference>
<reference evidence="3 4" key="1">
    <citation type="submission" date="2016-03" db="EMBL/GenBank/DDBJ databases">
        <authorList>
            <person name="Ploux O."/>
        </authorList>
    </citation>
    <scope>NUCLEOTIDE SEQUENCE [LARGE SCALE GENOMIC DNA]</scope>
    <source>
        <strain evidence="3 4">URUG2</strain>
    </source>
</reference>
<feature type="region of interest" description="Disordered" evidence="2">
    <location>
        <begin position="281"/>
        <end position="300"/>
    </location>
</feature>
<evidence type="ECO:0000313" key="3">
    <source>
        <dbReference type="EMBL" id="CZT19432.1"/>
    </source>
</evidence>
<dbReference type="GO" id="GO:0016192">
    <property type="term" value="P:vesicle-mediated transport"/>
    <property type="evidence" value="ECO:0007669"/>
    <property type="project" value="InterPro"/>
</dbReference>
<dbReference type="InterPro" id="IPR043155">
    <property type="entry name" value="VPS33_dom3b"/>
</dbReference>
<evidence type="ECO:0000313" key="4">
    <source>
        <dbReference type="Proteomes" id="UP000225277"/>
    </source>
</evidence>
<dbReference type="Gene3D" id="1.25.40.850">
    <property type="match status" value="1"/>
</dbReference>
<accession>A0A2D3UQZ8</accession>
<dbReference type="OrthoDB" id="10262287at2759"/>
<organism evidence="3 4">
    <name type="scientific">Ramularia collo-cygni</name>
    <dbReference type="NCBI Taxonomy" id="112498"/>
    <lineage>
        <taxon>Eukaryota</taxon>
        <taxon>Fungi</taxon>
        <taxon>Dikarya</taxon>
        <taxon>Ascomycota</taxon>
        <taxon>Pezizomycotina</taxon>
        <taxon>Dothideomycetes</taxon>
        <taxon>Dothideomycetidae</taxon>
        <taxon>Mycosphaerellales</taxon>
        <taxon>Mycosphaerellaceae</taxon>
        <taxon>Ramularia</taxon>
    </lineage>
</organism>
<dbReference type="InterPro" id="IPR043154">
    <property type="entry name" value="Sec-1-like_dom1"/>
</dbReference>
<dbReference type="GeneID" id="35600446"/>
<dbReference type="InterPro" id="IPR027482">
    <property type="entry name" value="Sec1-like_dom2"/>
</dbReference>
<name>A0A2D3UQZ8_9PEZI</name>
<evidence type="ECO:0000256" key="1">
    <source>
        <dbReference type="ARBA" id="ARBA00009884"/>
    </source>
</evidence>
<dbReference type="AlphaFoldDB" id="A0A2D3UQZ8"/>
<dbReference type="InterPro" id="IPR001619">
    <property type="entry name" value="Sec1-like"/>
</dbReference>
<dbReference type="EMBL" id="FJUY01000007">
    <property type="protein sequence ID" value="CZT19432.1"/>
    <property type="molecule type" value="Genomic_DNA"/>
</dbReference>
<protein>
    <submittedName>
        <fullName evidence="3">Related to vacuolar sorting protein</fullName>
    </submittedName>
</protein>
<dbReference type="InterPro" id="IPR036045">
    <property type="entry name" value="Sec1-like_sf"/>
</dbReference>
<sequence>MAAYSAAKAINTHDITDKARRELLHVLETVRGKKNIVLEKSLAGTIGLIVKFSTLQEYGVDKPFFLENHNIDSSQRNIVFMVRGEDANKIRMVAEQIKLVRSESKIDHEFTIIWVPRRTMVSNMVLEEHGVLGEANITELALHFVPLEEDLLSLELEDAFSGLCLRKDPTSIFSSAKALMLLQKQYGLFPRILGKGDNAQRLAELLQRMRNEEDVNASADPNNAYLTSFGLTPSSLVENLIIIDREVDFPTVLSTQLTYEGLLDEVFGIANNNTEVDSSILGGAPAPSQPQNGSAPTAATKRKILLDSSDKLYPELRDMNFATVGPTLNRTARRLASDSEAMHSKDQTVADLKNVVQKLPSYQAESASLKIHTSLAEEVMKVTRSESFGRMLEVQQNLLAGSDPSSLHENIDEMIARDAPFGTVLRLLCLESCLSNGIRQRELDHFKRQILQAYGYQHSLTLSDLEKMGLLVPRESHRGYLNPIAGSAGQSATDWNAVRKGLQLWVDEVQESEPNDTAYVFSGYAPLSVRLVQSILQKSHVQQLVNPKNAAAAPGGTGWKGFEDVLSRIRGATVDVTQKGSDADVSHARKTLRGNKEGPKVSIVFFLGGVTYAEVAALRFISDQLEKDSGRKLVIGTTCIISGKKAIEVAVEKKTFVA</sequence>
<dbReference type="SUPFAM" id="SSF56815">
    <property type="entry name" value="Sec1/munc18-like (SM) proteins"/>
    <property type="match status" value="1"/>
</dbReference>
<proteinExistence type="inferred from homology"/>